<reference evidence="3 4" key="1">
    <citation type="submission" date="2016-08" db="EMBL/GenBank/DDBJ databases">
        <title>Genome sequence of Clavibacter michiganensis spp. strain CASJ009.</title>
        <authorList>
            <person name="Thapa S.P."/>
            <person name="Coaker G."/>
        </authorList>
    </citation>
    <scope>NUCLEOTIDE SEQUENCE [LARGE SCALE GENOMIC DNA]</scope>
    <source>
        <strain evidence="3">CASJ009</strain>
    </source>
</reference>
<evidence type="ECO:0008006" key="5">
    <source>
        <dbReference type="Google" id="ProtNLM"/>
    </source>
</evidence>
<evidence type="ECO:0000256" key="1">
    <source>
        <dbReference type="SAM" id="MobiDB-lite"/>
    </source>
</evidence>
<name>A0A251XTC0_9MICO</name>
<sequence>MPSPTRLPPPLRTSLALLAAAGLVAGLGACTAQDTAPEVLRPVTASPDAPLTVVGDADGSAASVAMSGSLFRSAPVAVLVPADDAAAQELGAEAAVALGAPLIVQGAGAAPEIERLGSSGVLAVGDLPEDDADALPGSTTVVRADHADDVARLTGAAVADADADADPAAAVARVAALPAPDADASTPAAAPATSPTGSDGAALPPTAPAAALTGVHALATDAAASLAAVATARAAGVGVTVLPEAAPDPRGSADAVTALHDAGATSTIAVGAAYADDAALEGRIRSASTGDELPGGGQLVLPGKRYVALYGAAGTGALGVLGEQGPADAVARAKAQAAEYQPFSDEPVIPMFELIATVAAGAAGDDGDYSSEVPVETLQPWIDAARDAGVYVVLDLQPGRTDFLTQAKRYESVLAQPGVGLALDPEWRLGPDQVPLEQIGSVSAAEVDATADWLAGLVRDRGLPQKMLVLHQFRLAMIQDRSTLDLSHPELAMLVHADGQGGQRDKQATWRALHADAPAGLAWGWKNFIDEDTPMLTPEQTMRDVSPVPDLVTYQ</sequence>
<feature type="signal peptide" evidence="2">
    <location>
        <begin position="1"/>
        <end position="32"/>
    </location>
</feature>
<dbReference type="Proteomes" id="UP000195106">
    <property type="component" value="Unassembled WGS sequence"/>
</dbReference>
<proteinExistence type="predicted"/>
<dbReference type="EMBL" id="MDHJ01000001">
    <property type="protein sequence ID" value="OUE08755.1"/>
    <property type="molecule type" value="Genomic_DNA"/>
</dbReference>
<keyword evidence="2" id="KW-0732">Signal</keyword>
<evidence type="ECO:0000313" key="4">
    <source>
        <dbReference type="Proteomes" id="UP000195106"/>
    </source>
</evidence>
<dbReference type="PROSITE" id="PS51257">
    <property type="entry name" value="PROKAR_LIPOPROTEIN"/>
    <property type="match status" value="1"/>
</dbReference>
<protein>
    <recommendedName>
        <fullName evidence="5">Lipoprotein</fullName>
    </recommendedName>
</protein>
<feature type="chain" id="PRO_5011970591" description="Lipoprotein" evidence="2">
    <location>
        <begin position="33"/>
        <end position="555"/>
    </location>
</feature>
<feature type="region of interest" description="Disordered" evidence="1">
    <location>
        <begin position="180"/>
        <end position="205"/>
    </location>
</feature>
<evidence type="ECO:0000256" key="2">
    <source>
        <dbReference type="SAM" id="SignalP"/>
    </source>
</evidence>
<evidence type="ECO:0000313" key="3">
    <source>
        <dbReference type="EMBL" id="OUE08755.1"/>
    </source>
</evidence>
<gene>
    <name evidence="3" type="ORF">CMsap09_07390</name>
</gene>
<dbReference type="AlphaFoldDB" id="A0A251XTC0"/>
<organism evidence="3 4">
    <name type="scientific">Clavibacter michiganensis</name>
    <dbReference type="NCBI Taxonomy" id="28447"/>
    <lineage>
        <taxon>Bacteria</taxon>
        <taxon>Bacillati</taxon>
        <taxon>Actinomycetota</taxon>
        <taxon>Actinomycetes</taxon>
        <taxon>Micrococcales</taxon>
        <taxon>Microbacteriaceae</taxon>
        <taxon>Clavibacter</taxon>
    </lineage>
</organism>
<accession>A0A251XTC0</accession>
<comment type="caution">
    <text evidence="3">The sequence shown here is derived from an EMBL/GenBank/DDBJ whole genome shotgun (WGS) entry which is preliminary data.</text>
</comment>